<proteinExistence type="predicted"/>
<reference evidence="1" key="1">
    <citation type="journal article" date="2008" name="Proc. Natl. Acad. Sci. U.S.A.">
        <title>Whole-genome comparison of disease and carriage strains provides insights into virulence evolution in Neisseria meningitidis.</title>
        <authorList>
            <person name="Schoen C."/>
            <person name="Blom J."/>
            <person name="Claus H."/>
            <person name="Schramm-Glueck A."/>
            <person name="Brandt P."/>
            <person name="Mueller T."/>
            <person name="Goesmann A."/>
            <person name="Joseph B."/>
            <person name="Konietzny S."/>
            <person name="Kurzai O."/>
            <person name="Schmitt C."/>
            <person name="Friedrich T."/>
            <person name="Linke B."/>
            <person name="Vogel U."/>
            <person name="Frosch M."/>
        </authorList>
    </citation>
    <scope>NUCLEOTIDE SEQUENCE</scope>
    <source>
        <strain evidence="1">Alpha153</strain>
    </source>
</reference>
<name>C6SCT8_NEIME</name>
<accession>C6SCT8</accession>
<protein>
    <submittedName>
        <fullName evidence="1">Uncharacterized protein</fullName>
    </submittedName>
</protein>
<dbReference type="EMBL" id="AM889137">
    <property type="protein sequence ID" value="CBA06361.1"/>
    <property type="molecule type" value="Genomic_DNA"/>
</dbReference>
<organism evidence="1">
    <name type="scientific">Neisseria meningitidis alpha153</name>
    <dbReference type="NCBI Taxonomy" id="663926"/>
    <lineage>
        <taxon>Bacteria</taxon>
        <taxon>Pseudomonadati</taxon>
        <taxon>Pseudomonadota</taxon>
        <taxon>Betaproteobacteria</taxon>
        <taxon>Neisseriales</taxon>
        <taxon>Neisseriaceae</taxon>
        <taxon>Neisseria</taxon>
    </lineage>
</organism>
<evidence type="ECO:0000313" key="1">
    <source>
        <dbReference type="EMBL" id="CBA06361.1"/>
    </source>
</evidence>
<gene>
    <name evidence="1" type="ORF">NME_1106</name>
</gene>
<dbReference type="AlphaFoldDB" id="C6SCT8"/>
<sequence length="46" mass="5418">MLAVYFRLVQTAALICAVSVCRIRLSVPQMLYWEKFTDCVLRHICR</sequence>